<reference evidence="4 6" key="3">
    <citation type="journal article" date="2019" name="Science, e1252229">
        <title>Invertible promoters mediate bacterial phase variation, antibiotic resistance, and host adaptation in the gut.</title>
        <authorList>
            <person name="Jiang X."/>
            <person name="Hall A.B."/>
            <person name="Arthur T.D."/>
            <person name="Plichta D.R."/>
            <person name="Covington C.T."/>
            <person name="Poyet M."/>
            <person name="Crothers J."/>
            <person name="Moses P.L."/>
            <person name="Tolonen A.C."/>
            <person name="Vlamakis H."/>
            <person name="Alm E.J."/>
            <person name="Xavier R.J."/>
        </authorList>
    </citation>
    <scope>NUCLEOTIDE SEQUENCE [LARGE SCALE GENOMIC DNA]</scope>
    <source>
        <strain evidence="4">Bj_0095</strain>
        <strain evidence="6">bj_0095</strain>
    </source>
</reference>
<accession>A0A414MJ05</accession>
<dbReference type="EMBL" id="VVZX01000015">
    <property type="protein sequence ID" value="KAA5273313.1"/>
    <property type="molecule type" value="Genomic_DNA"/>
</dbReference>
<dbReference type="InterPro" id="IPR014907">
    <property type="entry name" value="BT4734-like_N"/>
</dbReference>
<dbReference type="Pfam" id="PF08800">
    <property type="entry name" value="BT4734-like_N"/>
    <property type="match status" value="1"/>
</dbReference>
<sequence>MRTILEYTSGNSGGHYEHIDRLPHICPALEYGRAHEGKQRVKRCNSIVLLEVRNLSGLSEVEPVKEQVSLLPQTYATFVGSSIQEMYRYASFIGTNNFSINTKKRGTESKRTNKGIQYHIVRSSIFSKKQVTANYCRHLPTHLPTQTNNHLYLVHLSGKYLPLQRILFSMSVFVY</sequence>
<comment type="caution">
    <text evidence="3">The sequence shown here is derived from an EMBL/GenBank/DDBJ whole genome shotgun (WGS) entry which is preliminary data.</text>
</comment>
<evidence type="ECO:0000259" key="1">
    <source>
        <dbReference type="Pfam" id="PF08800"/>
    </source>
</evidence>
<name>A0A414MJ05_9BACE</name>
<dbReference type="Proteomes" id="UP000335496">
    <property type="component" value="Unassembled WGS sequence"/>
</dbReference>
<evidence type="ECO:0000313" key="2">
    <source>
        <dbReference type="EMBL" id="KAA5273313.1"/>
    </source>
</evidence>
<dbReference type="Proteomes" id="UP000283538">
    <property type="component" value="Unassembled WGS sequence"/>
</dbReference>
<dbReference type="EMBL" id="RCXL01000016">
    <property type="protein sequence ID" value="RYT72848.1"/>
    <property type="molecule type" value="Genomic_DNA"/>
</dbReference>
<keyword evidence="7" id="KW-1185">Reference proteome</keyword>
<evidence type="ECO:0000313" key="5">
    <source>
        <dbReference type="Proteomes" id="UP000283538"/>
    </source>
</evidence>
<evidence type="ECO:0000313" key="3">
    <source>
        <dbReference type="EMBL" id="RHF11687.1"/>
    </source>
</evidence>
<dbReference type="RefSeq" id="WP_004289599.1">
    <property type="nucleotide sequence ID" value="NZ_CABKNQ010000019.1"/>
</dbReference>
<protein>
    <recommendedName>
        <fullName evidence="1">BT4734-like N-terminal domain-containing protein</fullName>
    </recommendedName>
</protein>
<evidence type="ECO:0000313" key="4">
    <source>
        <dbReference type="EMBL" id="RYT72848.1"/>
    </source>
</evidence>
<dbReference type="OrthoDB" id="9801888at2"/>
<dbReference type="GeneID" id="93070397"/>
<evidence type="ECO:0000313" key="6">
    <source>
        <dbReference type="Proteomes" id="UP000291917"/>
    </source>
</evidence>
<evidence type="ECO:0000313" key="7">
    <source>
        <dbReference type="Proteomes" id="UP000335496"/>
    </source>
</evidence>
<gene>
    <name evidence="3" type="ORF">DW701_02565</name>
    <name evidence="4" type="ORF">EAJ03_11110</name>
    <name evidence="2" type="ORF">F2Z23_11705</name>
</gene>
<organism evidence="3 5">
    <name type="scientific">Bacteroides eggerthii</name>
    <dbReference type="NCBI Taxonomy" id="28111"/>
    <lineage>
        <taxon>Bacteria</taxon>
        <taxon>Pseudomonadati</taxon>
        <taxon>Bacteroidota</taxon>
        <taxon>Bacteroidia</taxon>
        <taxon>Bacteroidales</taxon>
        <taxon>Bacteroidaceae</taxon>
        <taxon>Bacteroides</taxon>
    </lineage>
</organism>
<feature type="domain" description="BT4734-like N-terminal" evidence="1">
    <location>
        <begin position="18"/>
        <end position="82"/>
    </location>
</feature>
<proteinExistence type="predicted"/>
<dbReference type="EMBL" id="QSLA01000002">
    <property type="protein sequence ID" value="RHF11687.1"/>
    <property type="molecule type" value="Genomic_DNA"/>
</dbReference>
<reference evidence="2 7" key="2">
    <citation type="journal article" date="2019" name="Nat. Med.">
        <title>A library of human gut bacterial isolates paired with longitudinal multiomics data enables mechanistic microbiome research.</title>
        <authorList>
            <person name="Poyet M."/>
            <person name="Groussin M."/>
            <person name="Gibbons S.M."/>
            <person name="Avila-Pacheco J."/>
            <person name="Jiang X."/>
            <person name="Kearney S.M."/>
            <person name="Perrotta A.R."/>
            <person name="Berdy B."/>
            <person name="Zhao S."/>
            <person name="Lieberman T.D."/>
            <person name="Swanson P.K."/>
            <person name="Smith M."/>
            <person name="Roesemann S."/>
            <person name="Alexander J.E."/>
            <person name="Rich S.A."/>
            <person name="Livny J."/>
            <person name="Vlamakis H."/>
            <person name="Clish C."/>
            <person name="Bullock K."/>
            <person name="Deik A."/>
            <person name="Scott J."/>
            <person name="Pierce K.A."/>
            <person name="Xavier R.J."/>
            <person name="Alm E.J."/>
        </authorList>
    </citation>
    <scope>NUCLEOTIDE SEQUENCE [LARGE SCALE GENOMIC DNA]</scope>
    <source>
        <strain evidence="2 7">BIOML-A1</strain>
    </source>
</reference>
<dbReference type="AlphaFoldDB" id="A0A414MJ05"/>
<reference evidence="3 5" key="1">
    <citation type="submission" date="2018-08" db="EMBL/GenBank/DDBJ databases">
        <title>A genome reference for cultivated species of the human gut microbiota.</title>
        <authorList>
            <person name="Zou Y."/>
            <person name="Xue W."/>
            <person name="Luo G."/>
        </authorList>
    </citation>
    <scope>NUCLEOTIDE SEQUENCE [LARGE SCALE GENOMIC DNA]</scope>
    <source>
        <strain evidence="3 5">AM26-26AC</strain>
    </source>
</reference>
<dbReference type="Proteomes" id="UP000291917">
    <property type="component" value="Unassembled WGS sequence"/>
</dbReference>